<reference evidence="2 3" key="1">
    <citation type="submission" date="2019-05" db="EMBL/GenBank/DDBJ databases">
        <title>Algicella ahnfeltiae gen. nov., sp. nov., a novel marine bacterium of the family Flavobacteriaceae isolated from a red alga.</title>
        <authorList>
            <person name="Nedashkovskaya O.I."/>
            <person name="Kukhlevskiy A.D."/>
            <person name="Kim S.-G."/>
            <person name="Zhukova N.V."/>
            <person name="Mikhailov V.V."/>
        </authorList>
    </citation>
    <scope>NUCLEOTIDE SEQUENCE [LARGE SCALE GENOMIC DNA]</scope>
    <source>
        <strain evidence="2 3">10Alg115</strain>
    </source>
</reference>
<dbReference type="RefSeq" id="WP_138952296.1">
    <property type="nucleotide sequence ID" value="NZ_CP040749.1"/>
</dbReference>
<dbReference type="EMBL" id="CP040749">
    <property type="protein sequence ID" value="QCX40931.1"/>
    <property type="molecule type" value="Genomic_DNA"/>
</dbReference>
<organism evidence="2 3">
    <name type="scientific">Aureibaculum algae</name>
    <dbReference type="NCBI Taxonomy" id="2584122"/>
    <lineage>
        <taxon>Bacteria</taxon>
        <taxon>Pseudomonadati</taxon>
        <taxon>Bacteroidota</taxon>
        <taxon>Flavobacteriia</taxon>
        <taxon>Flavobacteriales</taxon>
        <taxon>Flavobacteriaceae</taxon>
        <taxon>Aureibaculum</taxon>
    </lineage>
</organism>
<evidence type="ECO:0000313" key="3">
    <source>
        <dbReference type="Proteomes" id="UP000306229"/>
    </source>
</evidence>
<dbReference type="KEGG" id="fbe:FF125_21685"/>
<evidence type="ECO:0008006" key="4">
    <source>
        <dbReference type="Google" id="ProtNLM"/>
    </source>
</evidence>
<dbReference type="OrthoDB" id="936621at2"/>
<proteinExistence type="predicted"/>
<gene>
    <name evidence="2" type="ORF">FF125_21685</name>
</gene>
<dbReference type="AlphaFoldDB" id="A0A5B7U012"/>
<evidence type="ECO:0000256" key="1">
    <source>
        <dbReference type="SAM" id="SignalP"/>
    </source>
</evidence>
<protein>
    <recommendedName>
        <fullName evidence="4">DUF2860 domain-containing protein</fullName>
    </recommendedName>
</protein>
<sequence length="290" mass="33372">MNKKTLITSILLLVAFYSFSQNEKLDDEKLSINKGRPNYIGVTMGFGAGNFRDFATSPLIYNGNPFYLSLSTLKMDNKRETESVFSFAFGNYNSIYNNHSASSNVYIFSLFHSELFQLNKLSSEKWNVKIGGLLNATANLRFNPSLLNNDFGYEIIPTLFGSMKVTRDISRERVKNKKFLFIKYKLKSTSRNLAFKLNVGLINSAYRNGYVYTGQSSILNELKAFDDYQFKFFSGFRMNTVLDYTVALKNKNKIQFSYLWDAYKTGGDFNKLEMAQHTFKITLLFNTNNK</sequence>
<accession>A0A5B7U012</accession>
<keyword evidence="1" id="KW-0732">Signal</keyword>
<feature type="chain" id="PRO_5022906529" description="DUF2860 domain-containing protein" evidence="1">
    <location>
        <begin position="21"/>
        <end position="290"/>
    </location>
</feature>
<evidence type="ECO:0000313" key="2">
    <source>
        <dbReference type="EMBL" id="QCX40931.1"/>
    </source>
</evidence>
<dbReference type="Proteomes" id="UP000306229">
    <property type="component" value="Chromosome"/>
</dbReference>
<feature type="signal peptide" evidence="1">
    <location>
        <begin position="1"/>
        <end position="20"/>
    </location>
</feature>
<keyword evidence="3" id="KW-1185">Reference proteome</keyword>
<name>A0A5B7U012_9FLAO</name>